<dbReference type="AlphaFoldDB" id="A0A0Q3MBK6"/>
<reference evidence="5 6" key="1">
    <citation type="journal article" date="2010" name="Nature">
        <title>Genome sequencing and analysis of the model grass Brachypodium distachyon.</title>
        <authorList>
            <consortium name="International Brachypodium Initiative"/>
        </authorList>
    </citation>
    <scope>NUCLEOTIDE SEQUENCE [LARGE SCALE GENOMIC DNA]</scope>
    <source>
        <strain evidence="5 6">Bd21</strain>
    </source>
</reference>
<reference evidence="6" key="3">
    <citation type="submission" date="2018-08" db="UniProtKB">
        <authorList>
            <consortium name="EnsemblPlants"/>
        </authorList>
    </citation>
    <scope>IDENTIFICATION</scope>
    <source>
        <strain evidence="6">cv. Bd21</strain>
    </source>
</reference>
<evidence type="ECO:0000313" key="6">
    <source>
        <dbReference type="EnsemblPlants" id="KQK01678"/>
    </source>
</evidence>
<dbReference type="PROSITE" id="PS51667">
    <property type="entry name" value="WRC"/>
    <property type="match status" value="1"/>
</dbReference>
<feature type="region of interest" description="Disordered" evidence="3">
    <location>
        <begin position="63"/>
        <end position="82"/>
    </location>
</feature>
<dbReference type="InterPro" id="IPR014977">
    <property type="entry name" value="WRC_dom"/>
</dbReference>
<dbReference type="Proteomes" id="UP000008810">
    <property type="component" value="Chromosome 3"/>
</dbReference>
<proteinExistence type="predicted"/>
<keyword evidence="7" id="KW-1185">Reference proteome</keyword>
<dbReference type="InParanoid" id="A0A0Q3MBK6"/>
<dbReference type="EMBL" id="CM000882">
    <property type="protein sequence ID" value="KQK01678.1"/>
    <property type="molecule type" value="Genomic_DNA"/>
</dbReference>
<protein>
    <recommendedName>
        <fullName evidence="4">WRC domain-containing protein</fullName>
    </recommendedName>
</protein>
<evidence type="ECO:0000256" key="2">
    <source>
        <dbReference type="PROSITE-ProRule" id="PRU01002"/>
    </source>
</evidence>
<dbReference type="PANTHER" id="PTHR34122">
    <property type="entry name" value="EXPRESSED PROTEIN-RELATED"/>
    <property type="match status" value="1"/>
</dbReference>
<evidence type="ECO:0000256" key="1">
    <source>
        <dbReference type="ARBA" id="ARBA00023242"/>
    </source>
</evidence>
<dbReference type="Pfam" id="PF08879">
    <property type="entry name" value="WRC"/>
    <property type="match status" value="1"/>
</dbReference>
<comment type="caution">
    <text evidence="2">Lacks conserved residue(s) required for the propagation of feature annotation.</text>
</comment>
<gene>
    <name evidence="5" type="ORF">BRADI_3g57492v3</name>
</gene>
<sequence>MARIRGRLRERLPVCLCRRCNPGDLVLALRSIAPQGHVVPSCELQLIYSRGVARRQAAAAAADDGDASLQNGHAGENNPEHGPLMVVNSENPLLNEVVPAAMPPAPTEAVMEIAVKKKRAGQAVPASGSSRCTRSNGKKWRCEERTQGTTYLCDHHLDQSRERSARCASKRAAAAALAVAPAEPEAEV</sequence>
<evidence type="ECO:0000256" key="3">
    <source>
        <dbReference type="SAM" id="MobiDB-lite"/>
    </source>
</evidence>
<dbReference type="Gramene" id="KQK01678">
    <property type="protein sequence ID" value="KQK01678"/>
    <property type="gene ID" value="BRADI_3g57492v3"/>
</dbReference>
<dbReference type="PANTHER" id="PTHR34122:SF1">
    <property type="entry name" value="EXPRESSED PROTEIN"/>
    <property type="match status" value="1"/>
</dbReference>
<evidence type="ECO:0000313" key="7">
    <source>
        <dbReference type="Proteomes" id="UP000008810"/>
    </source>
</evidence>
<feature type="domain" description="WRC" evidence="4">
    <location>
        <begin position="126"/>
        <end position="170"/>
    </location>
</feature>
<evidence type="ECO:0000259" key="4">
    <source>
        <dbReference type="PROSITE" id="PS51667"/>
    </source>
</evidence>
<evidence type="ECO:0000313" key="5">
    <source>
        <dbReference type="EMBL" id="KQK01678.1"/>
    </source>
</evidence>
<reference evidence="5" key="2">
    <citation type="submission" date="2017-06" db="EMBL/GenBank/DDBJ databases">
        <title>WGS assembly of Brachypodium distachyon.</title>
        <authorList>
            <consortium name="The International Brachypodium Initiative"/>
            <person name="Lucas S."/>
            <person name="Harmon-Smith M."/>
            <person name="Lail K."/>
            <person name="Tice H."/>
            <person name="Grimwood J."/>
            <person name="Bruce D."/>
            <person name="Barry K."/>
            <person name="Shu S."/>
            <person name="Lindquist E."/>
            <person name="Wang M."/>
            <person name="Pitluck S."/>
            <person name="Vogel J.P."/>
            <person name="Garvin D.F."/>
            <person name="Mockler T.C."/>
            <person name="Schmutz J."/>
            <person name="Rokhsar D."/>
            <person name="Bevan M.W."/>
        </authorList>
    </citation>
    <scope>NUCLEOTIDE SEQUENCE</scope>
    <source>
        <strain evidence="5">Bd21</strain>
    </source>
</reference>
<accession>A0A0Q3MBK6</accession>
<name>A0A0Q3MBK6_BRADI</name>
<dbReference type="EnsemblPlants" id="KQK01678">
    <property type="protein sequence ID" value="KQK01678"/>
    <property type="gene ID" value="BRADI_3g57492v3"/>
</dbReference>
<keyword evidence="1" id="KW-0539">Nucleus</keyword>
<organism evidence="5">
    <name type="scientific">Brachypodium distachyon</name>
    <name type="common">Purple false brome</name>
    <name type="synonym">Trachynia distachya</name>
    <dbReference type="NCBI Taxonomy" id="15368"/>
    <lineage>
        <taxon>Eukaryota</taxon>
        <taxon>Viridiplantae</taxon>
        <taxon>Streptophyta</taxon>
        <taxon>Embryophyta</taxon>
        <taxon>Tracheophyta</taxon>
        <taxon>Spermatophyta</taxon>
        <taxon>Magnoliopsida</taxon>
        <taxon>Liliopsida</taxon>
        <taxon>Poales</taxon>
        <taxon>Poaceae</taxon>
        <taxon>BOP clade</taxon>
        <taxon>Pooideae</taxon>
        <taxon>Stipodae</taxon>
        <taxon>Brachypodieae</taxon>
        <taxon>Brachypodium</taxon>
    </lineage>
</organism>